<protein>
    <recommendedName>
        <fullName evidence="7">Phosphatidic acid phosphatase type 2/haloperoxidase domain-containing protein</fullName>
    </recommendedName>
</protein>
<dbReference type="PANTHER" id="PTHR10165:SF103">
    <property type="entry name" value="PHOSPHOLIPID PHOSPHATASE HOMOLOG 1.2 HOMOLOG"/>
    <property type="match status" value="1"/>
</dbReference>
<feature type="domain" description="Phosphatidic acid phosphatase type 2/haloperoxidase" evidence="7">
    <location>
        <begin position="158"/>
        <end position="309"/>
    </location>
</feature>
<accession>A0AAN9VLP1</accession>
<name>A0AAN9VLP1_9ORTH</name>
<dbReference type="PANTHER" id="PTHR10165">
    <property type="entry name" value="LIPID PHOSPHATE PHOSPHATASE"/>
    <property type="match status" value="1"/>
</dbReference>
<dbReference type="SMART" id="SM00014">
    <property type="entry name" value="acidPPc"/>
    <property type="match status" value="1"/>
</dbReference>
<gene>
    <name evidence="8" type="ORF">R5R35_014627</name>
</gene>
<proteinExistence type="inferred from homology"/>
<dbReference type="Pfam" id="PF01569">
    <property type="entry name" value="PAP2"/>
    <property type="match status" value="1"/>
</dbReference>
<evidence type="ECO:0000256" key="1">
    <source>
        <dbReference type="ARBA" id="ARBA00004141"/>
    </source>
</evidence>
<dbReference type="GO" id="GO:0005886">
    <property type="term" value="C:plasma membrane"/>
    <property type="evidence" value="ECO:0007669"/>
    <property type="project" value="TreeGrafter"/>
</dbReference>
<dbReference type="GO" id="GO:0046839">
    <property type="term" value="P:phospholipid dephosphorylation"/>
    <property type="evidence" value="ECO:0007669"/>
    <property type="project" value="TreeGrafter"/>
</dbReference>
<dbReference type="CDD" id="cd03384">
    <property type="entry name" value="PAP2_wunen"/>
    <property type="match status" value="1"/>
</dbReference>
<evidence type="ECO:0000256" key="5">
    <source>
        <dbReference type="ARBA" id="ARBA00023136"/>
    </source>
</evidence>
<feature type="transmembrane region" description="Helical" evidence="6">
    <location>
        <begin position="294"/>
        <end position="313"/>
    </location>
</feature>
<dbReference type="GO" id="GO:0006644">
    <property type="term" value="P:phospholipid metabolic process"/>
    <property type="evidence" value="ECO:0007669"/>
    <property type="project" value="InterPro"/>
</dbReference>
<evidence type="ECO:0000256" key="4">
    <source>
        <dbReference type="ARBA" id="ARBA00022989"/>
    </source>
</evidence>
<keyword evidence="5 6" id="KW-0472">Membrane</keyword>
<feature type="transmembrane region" description="Helical" evidence="6">
    <location>
        <begin position="230"/>
        <end position="251"/>
    </location>
</feature>
<dbReference type="InterPro" id="IPR036938">
    <property type="entry name" value="PAP2/HPO_sf"/>
</dbReference>
<feature type="transmembrane region" description="Helical" evidence="6">
    <location>
        <begin position="105"/>
        <end position="131"/>
    </location>
</feature>
<keyword evidence="3 6" id="KW-0812">Transmembrane</keyword>
<dbReference type="Gene3D" id="1.20.144.10">
    <property type="entry name" value="Phosphatidic acid phosphatase type 2/haloperoxidase"/>
    <property type="match status" value="1"/>
</dbReference>
<organism evidence="8 9">
    <name type="scientific">Gryllus longicercus</name>
    <dbReference type="NCBI Taxonomy" id="2509291"/>
    <lineage>
        <taxon>Eukaryota</taxon>
        <taxon>Metazoa</taxon>
        <taxon>Ecdysozoa</taxon>
        <taxon>Arthropoda</taxon>
        <taxon>Hexapoda</taxon>
        <taxon>Insecta</taxon>
        <taxon>Pterygota</taxon>
        <taxon>Neoptera</taxon>
        <taxon>Polyneoptera</taxon>
        <taxon>Orthoptera</taxon>
        <taxon>Ensifera</taxon>
        <taxon>Gryllidea</taxon>
        <taxon>Grylloidea</taxon>
        <taxon>Gryllidae</taxon>
        <taxon>Gryllinae</taxon>
        <taxon>Gryllus</taxon>
    </lineage>
</organism>
<dbReference type="EMBL" id="JAZDUA010000186">
    <property type="protein sequence ID" value="KAK7865091.1"/>
    <property type="molecule type" value="Genomic_DNA"/>
</dbReference>
<feature type="transmembrane region" description="Helical" evidence="6">
    <location>
        <begin position="143"/>
        <end position="165"/>
    </location>
</feature>
<evidence type="ECO:0000256" key="3">
    <source>
        <dbReference type="ARBA" id="ARBA00022692"/>
    </source>
</evidence>
<evidence type="ECO:0000259" key="7">
    <source>
        <dbReference type="SMART" id="SM00014"/>
    </source>
</evidence>
<dbReference type="InterPro" id="IPR043216">
    <property type="entry name" value="PAP-like"/>
</dbReference>
<evidence type="ECO:0000256" key="6">
    <source>
        <dbReference type="SAM" id="Phobius"/>
    </source>
</evidence>
<dbReference type="Proteomes" id="UP001378592">
    <property type="component" value="Unassembled WGS sequence"/>
</dbReference>
<evidence type="ECO:0000256" key="2">
    <source>
        <dbReference type="ARBA" id="ARBA00008816"/>
    </source>
</evidence>
<feature type="transmembrane region" description="Helical" evidence="6">
    <location>
        <begin position="65"/>
        <end position="85"/>
    </location>
</feature>
<evidence type="ECO:0000313" key="8">
    <source>
        <dbReference type="EMBL" id="KAK7865091.1"/>
    </source>
</evidence>
<comment type="caution">
    <text evidence="8">The sequence shown here is derived from an EMBL/GenBank/DDBJ whole genome shotgun (WGS) entry which is preliminary data.</text>
</comment>
<reference evidence="8 9" key="1">
    <citation type="submission" date="2024-03" db="EMBL/GenBank/DDBJ databases">
        <title>The genome assembly and annotation of the cricket Gryllus longicercus Weissman &amp; Gray.</title>
        <authorList>
            <person name="Szrajer S."/>
            <person name="Gray D."/>
            <person name="Ylla G."/>
        </authorList>
    </citation>
    <scope>NUCLEOTIDE SEQUENCE [LARGE SCALE GENOMIC DNA]</scope>
    <source>
        <strain evidence="8">DAG 2021-001</strain>
        <tissue evidence="8">Whole body minus gut</tissue>
    </source>
</reference>
<feature type="transmembrane region" description="Helical" evidence="6">
    <location>
        <begin position="263"/>
        <end position="282"/>
    </location>
</feature>
<comment type="similarity">
    <text evidence="2">Belongs to the PA-phosphatase related phosphoesterase family.</text>
</comment>
<comment type="subcellular location">
    <subcellularLocation>
        <location evidence="1">Membrane</location>
        <topology evidence="1">Multi-pass membrane protein</topology>
    </subcellularLocation>
</comment>
<keyword evidence="4 6" id="KW-1133">Transmembrane helix</keyword>
<evidence type="ECO:0000313" key="9">
    <source>
        <dbReference type="Proteomes" id="UP001378592"/>
    </source>
</evidence>
<keyword evidence="9" id="KW-1185">Reference proteome</keyword>
<dbReference type="SUPFAM" id="SSF48317">
    <property type="entry name" value="Acid phosphatase/Vanadium-dependent haloperoxidase"/>
    <property type="match status" value="1"/>
</dbReference>
<sequence length="372" mass="38708">MAATITIDDGGGGAGLAVISTKEGGPDIRRPDRAPAASVAASMASVSGSSLTVGRVPLLSTLIDCLLVVLLGLAILFTYLFGQPYQRGFFCDDDSIRLSLKGDTVVPALLIVMSVLVPTVTVCACEAAAAAREGPAGRERRVALWRLALPAWAARASWALCAFLFGLGAQQLLVDAGKYSIGRLRPHFLDACRPAPPVAALCAGPDVAQHRYVTAFTCTGDESVSREARLSFPSGHSSMSFYAAVFTALFLERRFRWRRRARLQVAFAQLLAVLLAWLTALSRVSDHKHHWSDVLAGGALGALVAAITVVHFLRLRGDAQPAGRAGAATYVFGDDRLDAVVVSGSTANGGARSHRASAAASAGAGVGAGAAA</sequence>
<dbReference type="AlphaFoldDB" id="A0AAN9VLP1"/>
<dbReference type="GO" id="GO:0008195">
    <property type="term" value="F:phosphatidate phosphatase activity"/>
    <property type="evidence" value="ECO:0007669"/>
    <property type="project" value="TreeGrafter"/>
</dbReference>
<dbReference type="GO" id="GO:0007165">
    <property type="term" value="P:signal transduction"/>
    <property type="evidence" value="ECO:0007669"/>
    <property type="project" value="TreeGrafter"/>
</dbReference>
<dbReference type="InterPro" id="IPR000326">
    <property type="entry name" value="PAP2/HPO"/>
</dbReference>